<dbReference type="PANTHER" id="PTHR12835:SF5">
    <property type="entry name" value="BIOTIN--PROTEIN LIGASE"/>
    <property type="match status" value="1"/>
</dbReference>
<accession>W0RIV6</accession>
<evidence type="ECO:0000313" key="4">
    <source>
        <dbReference type="Proteomes" id="UP000019151"/>
    </source>
</evidence>
<dbReference type="EMBL" id="CP007128">
    <property type="protein sequence ID" value="AHG90696.1"/>
    <property type="molecule type" value="Genomic_DNA"/>
</dbReference>
<sequence>MSSSADVVAPSYDGESADALARSLDVPRLLLFSDVSSTMDVAHAAAARGAPAGTLVLADAQSAGRGRAGRRWASRAGGGIWLTLVERPDDASAIEVLSLRLGLAAAAAVEPFADGRVCLKWPNDLYVAAGKLAGLLVEARWRDGRPEWVAIGFGMNVRPPEDVPGAGHLRGGTRRPSVLRALVPALRQAAARRGPLDSAELEAFANRDVAVGRTVSAPLAGRVVGISAAGELRVETAAGRVEAVRHGSLVLADGSSFSGCDAPSPRRVTPA</sequence>
<name>W0RIV6_9BACT</name>
<dbReference type="InterPro" id="IPR004143">
    <property type="entry name" value="BPL_LPL_catalytic"/>
</dbReference>
<evidence type="ECO:0000259" key="2">
    <source>
        <dbReference type="PROSITE" id="PS51733"/>
    </source>
</evidence>
<dbReference type="Proteomes" id="UP000019151">
    <property type="component" value="Chromosome"/>
</dbReference>
<dbReference type="NCBIfam" id="TIGR00121">
    <property type="entry name" value="birA_ligase"/>
    <property type="match status" value="1"/>
</dbReference>
<protein>
    <submittedName>
        <fullName evidence="3">Biotin/acetyl-CoA-carboxylase ligase</fullName>
    </submittedName>
</protein>
<dbReference type="eggNOG" id="COG0340">
    <property type="taxonomic scope" value="Bacteria"/>
</dbReference>
<dbReference type="CDD" id="cd16442">
    <property type="entry name" value="BPL"/>
    <property type="match status" value="1"/>
</dbReference>
<dbReference type="InParanoid" id="W0RIV6"/>
<dbReference type="PROSITE" id="PS51733">
    <property type="entry name" value="BPL_LPL_CATALYTIC"/>
    <property type="match status" value="1"/>
</dbReference>
<dbReference type="AlphaFoldDB" id="W0RIV6"/>
<keyword evidence="1 3" id="KW-0436">Ligase</keyword>
<dbReference type="InterPro" id="IPR004408">
    <property type="entry name" value="Biotin_CoA_COase_ligase"/>
</dbReference>
<dbReference type="GO" id="GO:0004077">
    <property type="term" value="F:biotin--[biotin carboxyl-carrier protein] ligase activity"/>
    <property type="evidence" value="ECO:0007669"/>
    <property type="project" value="InterPro"/>
</dbReference>
<reference evidence="3 4" key="1">
    <citation type="journal article" date="2014" name="Genome Announc.">
        <title>Genome Sequence and Methylome of Soil Bacterium Gemmatirosa kalamazoonensis KBS708T, a Member of the Rarely Cultivated Gemmatimonadetes Phylum.</title>
        <authorList>
            <person name="Debruyn J.M."/>
            <person name="Radosevich M."/>
            <person name="Wommack K.E."/>
            <person name="Polson S.W."/>
            <person name="Hauser L.J."/>
            <person name="Fawaz M.N."/>
            <person name="Korlach J."/>
            <person name="Tsai Y.C."/>
        </authorList>
    </citation>
    <scope>NUCLEOTIDE SEQUENCE [LARGE SCALE GENOMIC DNA]</scope>
    <source>
        <strain evidence="3 4">KBS708</strain>
    </source>
</reference>
<dbReference type="HOGENOM" id="CLU_1025874_0_0_0"/>
<gene>
    <name evidence="3" type="ORF">J421_3159</name>
</gene>
<dbReference type="KEGG" id="gba:J421_3159"/>
<dbReference type="InterPro" id="IPR045864">
    <property type="entry name" value="aa-tRNA-synth_II/BPL/LPL"/>
</dbReference>
<dbReference type="OrthoDB" id="9807064at2"/>
<organism evidence="3 4">
    <name type="scientific">Gemmatirosa kalamazoonensis</name>
    <dbReference type="NCBI Taxonomy" id="861299"/>
    <lineage>
        <taxon>Bacteria</taxon>
        <taxon>Pseudomonadati</taxon>
        <taxon>Gemmatimonadota</taxon>
        <taxon>Gemmatimonadia</taxon>
        <taxon>Gemmatimonadales</taxon>
        <taxon>Gemmatimonadaceae</taxon>
        <taxon>Gemmatirosa</taxon>
    </lineage>
</organism>
<dbReference type="GO" id="GO:0005737">
    <property type="term" value="C:cytoplasm"/>
    <property type="evidence" value="ECO:0007669"/>
    <property type="project" value="TreeGrafter"/>
</dbReference>
<evidence type="ECO:0000313" key="3">
    <source>
        <dbReference type="EMBL" id="AHG90696.1"/>
    </source>
</evidence>
<dbReference type="Pfam" id="PF03099">
    <property type="entry name" value="BPL_LplA_LipB"/>
    <property type="match status" value="1"/>
</dbReference>
<dbReference type="PANTHER" id="PTHR12835">
    <property type="entry name" value="BIOTIN PROTEIN LIGASE"/>
    <property type="match status" value="1"/>
</dbReference>
<feature type="domain" description="BPL/LPL catalytic" evidence="2">
    <location>
        <begin position="24"/>
        <end position="194"/>
    </location>
</feature>
<dbReference type="Gene3D" id="3.30.930.10">
    <property type="entry name" value="Bira Bifunctional Protein, Domain 2"/>
    <property type="match status" value="1"/>
</dbReference>
<proteinExistence type="predicted"/>
<evidence type="ECO:0000256" key="1">
    <source>
        <dbReference type="ARBA" id="ARBA00022598"/>
    </source>
</evidence>
<keyword evidence="4" id="KW-1185">Reference proteome</keyword>
<dbReference type="STRING" id="861299.J421_3159"/>
<dbReference type="RefSeq" id="WP_025412162.1">
    <property type="nucleotide sequence ID" value="NZ_CP007128.1"/>
</dbReference>
<dbReference type="SUPFAM" id="SSF55681">
    <property type="entry name" value="Class II aaRS and biotin synthetases"/>
    <property type="match status" value="1"/>
</dbReference>